<dbReference type="OMA" id="MGFREAN"/>
<sequence>MELAVNVLVSRFKAYASIDGSSDTLSRDEFCRLISSELPNFVKNAGDPAAIDQLMSSLDKNNDEERNFLGFWQLIGQLASKHGGV</sequence>
<dbReference type="AlphaFoldDB" id="A0A3Q0RS64"/>
<dbReference type="PANTHER" id="PTHR11639">
    <property type="entry name" value="S100 CALCIUM-BINDING PROTEIN"/>
    <property type="match status" value="1"/>
</dbReference>
<dbReference type="InterPro" id="IPR034325">
    <property type="entry name" value="S-100_dom"/>
</dbReference>
<dbReference type="Proteomes" id="UP000261340">
    <property type="component" value="Unplaced"/>
</dbReference>
<protein>
    <recommendedName>
        <fullName evidence="1">S100/CaBP-9k-type calcium binding subdomain domain-containing protein</fullName>
    </recommendedName>
</protein>
<evidence type="ECO:0000313" key="3">
    <source>
        <dbReference type="Proteomes" id="UP000261340"/>
    </source>
</evidence>
<dbReference type="STRING" id="61819.ENSACIP00000013541"/>
<accession>A0A3Q0RS64</accession>
<dbReference type="Pfam" id="PF01023">
    <property type="entry name" value="S_100"/>
    <property type="match status" value="1"/>
</dbReference>
<proteinExistence type="predicted"/>
<reference evidence="2" key="2">
    <citation type="submission" date="2025-09" db="UniProtKB">
        <authorList>
            <consortium name="Ensembl"/>
        </authorList>
    </citation>
    <scope>IDENTIFICATION</scope>
</reference>
<dbReference type="Gene3D" id="1.10.238.10">
    <property type="entry name" value="EF-hand"/>
    <property type="match status" value="1"/>
</dbReference>
<dbReference type="SMART" id="SM01394">
    <property type="entry name" value="S_100"/>
    <property type="match status" value="1"/>
</dbReference>
<dbReference type="GO" id="GO:0046914">
    <property type="term" value="F:transition metal ion binding"/>
    <property type="evidence" value="ECO:0007669"/>
    <property type="project" value="InterPro"/>
</dbReference>
<dbReference type="Ensembl" id="ENSACIT00000013910.1">
    <property type="protein sequence ID" value="ENSACIP00000013541.1"/>
    <property type="gene ID" value="ENSACIG00000010543.1"/>
</dbReference>
<dbReference type="InterPro" id="IPR013787">
    <property type="entry name" value="S100_Ca-bd_sub"/>
</dbReference>
<organism evidence="2 3">
    <name type="scientific">Amphilophus citrinellus</name>
    <name type="common">Midas cichlid</name>
    <name type="synonym">Cichlasoma citrinellum</name>
    <dbReference type="NCBI Taxonomy" id="61819"/>
    <lineage>
        <taxon>Eukaryota</taxon>
        <taxon>Metazoa</taxon>
        <taxon>Chordata</taxon>
        <taxon>Craniata</taxon>
        <taxon>Vertebrata</taxon>
        <taxon>Euteleostomi</taxon>
        <taxon>Actinopterygii</taxon>
        <taxon>Neopterygii</taxon>
        <taxon>Teleostei</taxon>
        <taxon>Neoteleostei</taxon>
        <taxon>Acanthomorphata</taxon>
        <taxon>Ovalentaria</taxon>
        <taxon>Cichlomorphae</taxon>
        <taxon>Cichliformes</taxon>
        <taxon>Cichlidae</taxon>
        <taxon>New World cichlids</taxon>
        <taxon>Cichlasomatinae</taxon>
        <taxon>Heroini</taxon>
        <taxon>Amphilophus</taxon>
    </lineage>
</organism>
<feature type="domain" description="S100/CaBP-9k-type calcium binding subdomain" evidence="1">
    <location>
        <begin position="1"/>
        <end position="43"/>
    </location>
</feature>
<dbReference type="CDD" id="cd00213">
    <property type="entry name" value="S-100"/>
    <property type="match status" value="1"/>
</dbReference>
<dbReference type="GO" id="GO:0048471">
    <property type="term" value="C:perinuclear region of cytoplasm"/>
    <property type="evidence" value="ECO:0007669"/>
    <property type="project" value="TreeGrafter"/>
</dbReference>
<dbReference type="GeneTree" id="ENSGT00940000177151"/>
<dbReference type="GO" id="GO:0005615">
    <property type="term" value="C:extracellular space"/>
    <property type="evidence" value="ECO:0007669"/>
    <property type="project" value="TreeGrafter"/>
</dbReference>
<keyword evidence="3" id="KW-1185">Reference proteome</keyword>
<dbReference type="SUPFAM" id="SSF47473">
    <property type="entry name" value="EF-hand"/>
    <property type="match status" value="1"/>
</dbReference>
<dbReference type="PANTHER" id="PTHR11639:SF130">
    <property type="entry name" value="PROTEIN S100-A11"/>
    <property type="match status" value="1"/>
</dbReference>
<dbReference type="InterPro" id="IPR011992">
    <property type="entry name" value="EF-hand-dom_pair"/>
</dbReference>
<evidence type="ECO:0000259" key="1">
    <source>
        <dbReference type="SMART" id="SM01394"/>
    </source>
</evidence>
<dbReference type="GO" id="GO:0005509">
    <property type="term" value="F:calcium ion binding"/>
    <property type="evidence" value="ECO:0007669"/>
    <property type="project" value="TreeGrafter"/>
</dbReference>
<name>A0A3Q0RS64_AMPCI</name>
<dbReference type="GO" id="GO:0048306">
    <property type="term" value="F:calcium-dependent protein binding"/>
    <property type="evidence" value="ECO:0007669"/>
    <property type="project" value="TreeGrafter"/>
</dbReference>
<evidence type="ECO:0000313" key="2">
    <source>
        <dbReference type="Ensembl" id="ENSACIP00000013541.1"/>
    </source>
</evidence>
<reference evidence="2" key="1">
    <citation type="submission" date="2025-08" db="UniProtKB">
        <authorList>
            <consortium name="Ensembl"/>
        </authorList>
    </citation>
    <scope>IDENTIFICATION</scope>
</reference>